<dbReference type="WBParaSite" id="PS1159_v2.g2084.t1">
    <property type="protein sequence ID" value="PS1159_v2.g2084.t1"/>
    <property type="gene ID" value="PS1159_v2.g2084"/>
</dbReference>
<organism evidence="1 2">
    <name type="scientific">Panagrolaimus sp. PS1159</name>
    <dbReference type="NCBI Taxonomy" id="55785"/>
    <lineage>
        <taxon>Eukaryota</taxon>
        <taxon>Metazoa</taxon>
        <taxon>Ecdysozoa</taxon>
        <taxon>Nematoda</taxon>
        <taxon>Chromadorea</taxon>
        <taxon>Rhabditida</taxon>
        <taxon>Tylenchina</taxon>
        <taxon>Panagrolaimomorpha</taxon>
        <taxon>Panagrolaimoidea</taxon>
        <taxon>Panagrolaimidae</taxon>
        <taxon>Panagrolaimus</taxon>
    </lineage>
</organism>
<reference evidence="2" key="1">
    <citation type="submission" date="2022-11" db="UniProtKB">
        <authorList>
            <consortium name="WormBaseParasite"/>
        </authorList>
    </citation>
    <scope>IDENTIFICATION</scope>
</reference>
<evidence type="ECO:0000313" key="2">
    <source>
        <dbReference type="WBParaSite" id="PS1159_v2.g2084.t1"/>
    </source>
</evidence>
<proteinExistence type="predicted"/>
<dbReference type="Proteomes" id="UP000887580">
    <property type="component" value="Unplaced"/>
</dbReference>
<accession>A0AC35FVG0</accession>
<name>A0AC35FVG0_9BILA</name>
<sequence>MSGSEENGGDAIATDSTLSTISTVSTALSVALVSTAISTNILLQLDALPDDVLFAFFKRLDIQSRLNCAQVNHRWNTLLKKWVDIQSIAVSEKHFSVKNECIESSVTFIVLDTTRINPMILTFLKKCTHIIHLVIHNAQILKYFATIWSKFENLKLLVLPNDTFDELKFKDSSTLLHLLANPKLESLHVLHQVKSFPSKKRVFAPLHVSRMNQRLQVFHAHGIIFGPLAMEKMAEKYHESLQELRIGAVCVNTPDAERYFKALLLTEMKKLECLYVFICPSGENAASSFLQYLPKSVRKLMVRAYTDELPENVVANLVQQKVKLIFLPNESCAFQYPFKRGDVNYQLFLKGFWEPPYFAETELIGINLTPEIIRAQSSNWECNLPELSRLEIESMKYEAVKTAQHKAADLVTAASPPTIRTARERSPIVEHPSTDNVVQEVMNGMLDQVGVAQNEANGGAQSPLIRPANPPANVSETNLAPPPAAQQLQPPQNTSYALSTPTTTAISASSENVTTTIEELVLDATQRSDLQSVASVSNFSTTSEQTSTSLGLTETSSSSGSTESTFSGSGSSTTTSSASTSSVGTGWYI</sequence>
<protein>
    <submittedName>
        <fullName evidence="2">F-box domain-containing protein</fullName>
    </submittedName>
</protein>
<evidence type="ECO:0000313" key="1">
    <source>
        <dbReference type="Proteomes" id="UP000887580"/>
    </source>
</evidence>